<sequence>MLSQLSPASQLFAKLAVYGTAPADFTAFKTAQQPLPKLPEPQFLKHQSLEEQRINWLGSQAKEQVNLCKQNMEDRTRQIAALERQKEYKMDSLSTIELENYLQDQQFEFDRIMHMSRFQEGDHAIFAIVKEFCEKRVQIEEFPVKNEILSLYSSDTLQKLKNSELIELMKEDIQKELLIVKELQSQRSIYCYLDKFSGAYSNIAKKVQQSNFKFQKTEKVNEKKKTEIEVIEEWVEDRSEYKSIEDIVENLDELILFIEFMQFLQLKQLKQEQNIEVKSQEKVLEEANQNQSEIQKDEIIEDMPQKNVTRYLGIISQLKKDFQVNEMAEQLAVQIYSFNDNFREVIPDFCEQYLIINNIPCDIKVLEDLDQFLIGLQNERALKNTELEINLNITAFDKIIVNSFGSLNQLLQANLAKVYLVDHIQVGFNYDQYSYDQIKNIHSEAKLITDLDEIIKAQLNGQAILHQFNFNFLGHWNLFQNFLSDLYLKYSSKNVGVSWQFQQFNRLIVENPVFEDIICDLYDLDEKRNIIFHWEIKNIIQLGEKLMESYCHLNNINNNMKKIQFEKDKEAELATMDPKKRPPPKKAEKLVCTPVEFIDSLKFFVNNQELLDLVKEFKMSKINLDNEIHIFEQMFLTIQIIMNAQQANDISSLQSDVDSQFSSLFQKVVVEYNTMLTYFTSVHKDQRGEDVIISDQLLTLNQITSTSLESFQKLYSDIATNFKQKSENILQINKKLPQGVILNCNQIIQLYLGYEVPEEQEISADKKVKPPSKQPIFNFRDIKIENFNQLITLYCASLIKQMTVVAKQQFNLKVKCHQIMVLFLSNQMNLKTFYPYQIEKSKLIPAKQQKSFDAQLVQMDADVFIKTVESAIPVDGITVDKYLLLIQSSFEKMPKTFTSQVFCEESNEIVTLKLQQNLSQMLSDYTDKVSGVFLNMTEKIKGILINYSQNVVEVIQSSLGKQEDLFASYVQVIGQLSQSVQKSIEANDYIKQIELKDTFEIVLKKEYPIINEQQAQE</sequence>
<evidence type="ECO:0000313" key="2">
    <source>
        <dbReference type="EMBL" id="EST47419.1"/>
    </source>
</evidence>
<feature type="coiled-coil region" evidence="1">
    <location>
        <begin position="270"/>
        <end position="297"/>
    </location>
</feature>
<keyword evidence="4" id="KW-1185">Reference proteome</keyword>
<dbReference type="Proteomes" id="UP000018208">
    <property type="component" value="Unassembled WGS sequence"/>
</dbReference>
<dbReference type="AlphaFoldDB" id="V6M2F0"/>
<dbReference type="EMBL" id="AUWU02000007">
    <property type="protein sequence ID" value="KAH0570622.1"/>
    <property type="molecule type" value="Genomic_DNA"/>
</dbReference>
<reference evidence="3" key="2">
    <citation type="submission" date="2020-12" db="EMBL/GenBank/DDBJ databases">
        <title>New Spironucleus salmonicida genome in near-complete chromosomes.</title>
        <authorList>
            <person name="Xu F."/>
            <person name="Kurt Z."/>
            <person name="Jimenez-Gonzalez A."/>
            <person name="Astvaldsson A."/>
            <person name="Andersson J.O."/>
            <person name="Svard S.G."/>
        </authorList>
    </citation>
    <scope>NUCLEOTIDE SEQUENCE</scope>
    <source>
        <strain evidence="3">ATCC 50377</strain>
    </source>
</reference>
<accession>V6M2F0</accession>
<dbReference type="EMBL" id="KI546040">
    <property type="protein sequence ID" value="EST47419.1"/>
    <property type="molecule type" value="Genomic_DNA"/>
</dbReference>
<reference evidence="2 3" key="1">
    <citation type="journal article" date="2014" name="PLoS Genet.">
        <title>The Genome of Spironucleus salmonicida Highlights a Fish Pathogen Adapted to Fluctuating Environments.</title>
        <authorList>
            <person name="Xu F."/>
            <person name="Jerlstrom-Hultqvist J."/>
            <person name="Einarsson E."/>
            <person name="Astvaldsson A."/>
            <person name="Svard S.G."/>
            <person name="Andersson J.O."/>
        </authorList>
    </citation>
    <scope>NUCLEOTIDE SEQUENCE</scope>
    <source>
        <strain evidence="3">ATCC 50377</strain>
    </source>
</reference>
<evidence type="ECO:0000313" key="3">
    <source>
        <dbReference type="EMBL" id="KAH0570622.1"/>
    </source>
</evidence>
<gene>
    <name evidence="2" type="ORF">SS50377_12404</name>
    <name evidence="3" type="ORF">SS50377_26908</name>
</gene>
<evidence type="ECO:0000256" key="1">
    <source>
        <dbReference type="SAM" id="Coils"/>
    </source>
</evidence>
<evidence type="ECO:0000313" key="4">
    <source>
        <dbReference type="Proteomes" id="UP000018208"/>
    </source>
</evidence>
<keyword evidence="1" id="KW-0175">Coiled coil</keyword>
<organism evidence="2">
    <name type="scientific">Spironucleus salmonicida</name>
    <dbReference type="NCBI Taxonomy" id="348837"/>
    <lineage>
        <taxon>Eukaryota</taxon>
        <taxon>Metamonada</taxon>
        <taxon>Diplomonadida</taxon>
        <taxon>Hexamitidae</taxon>
        <taxon>Hexamitinae</taxon>
        <taxon>Spironucleus</taxon>
    </lineage>
</organism>
<dbReference type="VEuPathDB" id="GiardiaDB:SS50377_26908"/>
<protein>
    <submittedName>
        <fullName evidence="2">Uncharacterized protein</fullName>
    </submittedName>
</protein>
<proteinExistence type="predicted"/>
<name>V6M2F0_9EUKA</name>